<feature type="compositionally biased region" description="Basic and acidic residues" evidence="2">
    <location>
        <begin position="99"/>
        <end position="114"/>
    </location>
</feature>
<feature type="region of interest" description="Disordered" evidence="2">
    <location>
        <begin position="541"/>
        <end position="569"/>
    </location>
</feature>
<evidence type="ECO:0000313" key="5">
    <source>
        <dbReference type="Proteomes" id="UP001190700"/>
    </source>
</evidence>
<feature type="compositionally biased region" description="Basic and acidic residues" evidence="2">
    <location>
        <begin position="230"/>
        <end position="242"/>
    </location>
</feature>
<feature type="compositionally biased region" description="Polar residues" evidence="2">
    <location>
        <begin position="1373"/>
        <end position="1383"/>
    </location>
</feature>
<feature type="region of interest" description="Disordered" evidence="2">
    <location>
        <begin position="1019"/>
        <end position="1038"/>
    </location>
</feature>
<dbReference type="InterPro" id="IPR053233">
    <property type="entry name" value="ABRA-related"/>
</dbReference>
<feature type="compositionally biased region" description="Basic and acidic residues" evidence="2">
    <location>
        <begin position="1294"/>
        <end position="1308"/>
    </location>
</feature>
<keyword evidence="1" id="KW-0175">Coiled coil</keyword>
<feature type="compositionally biased region" description="Basic and acidic residues" evidence="2">
    <location>
        <begin position="1408"/>
        <end position="1418"/>
    </location>
</feature>
<dbReference type="PROSITE" id="PS50020">
    <property type="entry name" value="WW_DOMAIN_2"/>
    <property type="match status" value="1"/>
</dbReference>
<feature type="compositionally biased region" description="Basic and acidic residues" evidence="2">
    <location>
        <begin position="182"/>
        <end position="221"/>
    </location>
</feature>
<dbReference type="PANTHER" id="PTHR21715">
    <property type="entry name" value="RH04127P"/>
    <property type="match status" value="1"/>
</dbReference>
<feature type="region of interest" description="Disordered" evidence="2">
    <location>
        <begin position="99"/>
        <end position="337"/>
    </location>
</feature>
<sequence length="1720" mass="192990">MAPPGESIVLEEEIDENYEPTQDEILEYARWLGMDVEKEKELLWLAREGLKAPLPEHWKPCKSPEGEIYYFNFTSGESVWDHPCDEYYKKLYAEEKGKWEAKKNNPKQSRERRQSQVGFDSSGDDDILGRKSGGSMGGSAKSLGGSVLLPLKTLDPPALRLNPLPTLGSPRDGASDLGVKGLRKETAKARSSMDESEEDVRSSREKEKKKEPKSKKVDPKQRSRSATPDLRSDRAGALRDSTDMESSGDLEELRLAAERDDEEARKRFTDQLAEERRKWEQRLQEEEKDSRKRFETDEELRNSRWREDRQEDEKRQRRLLEDASMLSPSSASRHVSKGTYADAAARLRCCSLPRDTSGPAFRSSILLPLYGTLNLLPLSLCDPFQTPLVQNAIADLKRGFQRKEDAEQEAADLRLRTLQDANEAKSDETRTELKRLKEEHAEQLSKLKEQQREAVQKTEDELERESKELKNRLKALAAEREEAENLAMKEVSEAKSKALEQAKATLSAEEKAWMQKEVEVEVARMRASELEKALELAREEISTETATLRRSLSNDQERKLSEEMRTETTRIREQERLKVVAEAAQAAEDQRQALVSEARQGMEAEVAKETAAEKEHALAKARVAVEAEVEVERQRLLLASAPDPAMYKEVEGLREREMEAAEAAGSEARRTHLAKAKAEVEEEKERLLASARREVEEEKRRMLASMQDEIPQEKDRQLAAARSEAAMEKDRQLATARSEAAMEKDRQLAAARSEAAMEKDRQLAAARSEAAMEKDRLLAEARSASALEKDRQIAAVRADAERQLVEARMEAERQLAAVRAEAAAEKDRLLAGGRADVASAREAEMSELRREVDNARARQLAAVQAEVEQEREILQRAAKEGSMVSAEEASDQLRQDLMAEAERSARRAGEQLRERELAAAEKAALAAGEHLREREIASVKEDMLRMREREMAAAEKQAALDRESLLERERSAARQVAAQERERELAAARAETARLVEEERVRGERQRASLGQANAAEAALAGARSAGERKQAQDAMEAALRTEEEEALALKRREMQQRLEAQERQILADNQKSLALLRTQMEEEQQRKLRQEQVALEQEHRRQLEMQRQAHHRELAGGAVPTGGLPEAPGAAASLKGSLSEDPSLNAILSSHRQMQERTASEQSAQAQALKDEMNQRFQEQQRLMLEERRSMDEQMKNYLREAKSLHMVSRENSGPSRGAAEGGPAVPNTVERDLTERERAIEQRRATLEAHEREVKAQEEVSRRDRGLRQSKSRDHMQGSFDVDNPLLAGLSPRKESTRGWEAEAATHPRRVAFSQEEEEEGVNFGSSEEDLDCLSVENSDADSDDEAYRRRRRSTAGPSRTSYEGEKGSRASHSQRSSTHAMGSVSHRGEYVSPSKRPGYGARAHRSQEAEDDVPHRTTLSKAKLFLKQQRKYIREKQEVIHQTRVELKASIAALSQELDPEQRERKRATLMGMKRNLEAEARKLNDDAHALRALKQTLHDASQPNMHMAAPADLVNEVERQRILMDIGGLTAQAANRGAMRGSLKSSLDAVSSAVVAAQSAASVGMNLGPADAQWAKPRVSAGGRTVSDHHLQRSTSGPAVAIGSRAGYPSSGSMGGVPSAEFLTQLDRFNGERDLAKDLLTQHSSWLSDFRSKMSFPGVVKDRDENNRMHMHPHGHGKGQPTVPKQGGMRVKLDKSKELVITIEDVEAAMLGPNSF</sequence>
<feature type="coiled-coil region" evidence="1">
    <location>
        <begin position="962"/>
        <end position="998"/>
    </location>
</feature>
<protein>
    <recommendedName>
        <fullName evidence="3">WW domain-containing protein</fullName>
    </recommendedName>
</protein>
<evidence type="ECO:0000256" key="2">
    <source>
        <dbReference type="SAM" id="MobiDB-lite"/>
    </source>
</evidence>
<keyword evidence="5" id="KW-1185">Reference proteome</keyword>
<dbReference type="Pfam" id="PF00397">
    <property type="entry name" value="WW"/>
    <property type="match status" value="1"/>
</dbReference>
<feature type="compositionally biased region" description="Basic and acidic residues" evidence="2">
    <location>
        <begin position="1247"/>
        <end position="1278"/>
    </location>
</feature>
<feature type="domain" description="WW" evidence="3">
    <location>
        <begin position="52"/>
        <end position="85"/>
    </location>
</feature>
<feature type="region of interest" description="Disordered" evidence="2">
    <location>
        <begin position="1247"/>
        <end position="1419"/>
    </location>
</feature>
<dbReference type="InterPro" id="IPR001202">
    <property type="entry name" value="WW_dom"/>
</dbReference>
<organism evidence="4 5">
    <name type="scientific">Cymbomonas tetramitiformis</name>
    <dbReference type="NCBI Taxonomy" id="36881"/>
    <lineage>
        <taxon>Eukaryota</taxon>
        <taxon>Viridiplantae</taxon>
        <taxon>Chlorophyta</taxon>
        <taxon>Pyramimonadophyceae</taxon>
        <taxon>Pyramimonadales</taxon>
        <taxon>Pyramimonadaceae</taxon>
        <taxon>Cymbomonas</taxon>
    </lineage>
</organism>
<feature type="coiled-coil region" evidence="1">
    <location>
        <begin position="797"/>
        <end position="903"/>
    </location>
</feature>
<accession>A0AAE0GJV5</accession>
<evidence type="ECO:0000256" key="1">
    <source>
        <dbReference type="SAM" id="Coils"/>
    </source>
</evidence>
<feature type="region of interest" description="Disordered" evidence="2">
    <location>
        <begin position="1669"/>
        <end position="1691"/>
    </location>
</feature>
<name>A0AAE0GJV5_9CHLO</name>
<dbReference type="SMART" id="SM00456">
    <property type="entry name" value="WW"/>
    <property type="match status" value="1"/>
</dbReference>
<gene>
    <name evidence="4" type="ORF">CYMTET_12856</name>
</gene>
<feature type="compositionally biased region" description="Basic and acidic residues" evidence="2">
    <location>
        <begin position="251"/>
        <end position="321"/>
    </location>
</feature>
<evidence type="ECO:0000313" key="4">
    <source>
        <dbReference type="EMBL" id="KAK3279248.1"/>
    </source>
</evidence>
<feature type="region of interest" description="Disordered" evidence="2">
    <location>
        <begin position="1208"/>
        <end position="1235"/>
    </location>
</feature>
<dbReference type="InterPro" id="IPR036020">
    <property type="entry name" value="WW_dom_sf"/>
</dbReference>
<proteinExistence type="predicted"/>
<feature type="compositionally biased region" description="Basic and acidic residues" evidence="2">
    <location>
        <begin position="676"/>
        <end position="701"/>
    </location>
</feature>
<feature type="region of interest" description="Disordered" evidence="2">
    <location>
        <begin position="442"/>
        <end position="466"/>
    </location>
</feature>
<dbReference type="CDD" id="cd00201">
    <property type="entry name" value="WW"/>
    <property type="match status" value="1"/>
</dbReference>
<feature type="compositionally biased region" description="Acidic residues" evidence="2">
    <location>
        <begin position="1317"/>
        <end position="1334"/>
    </location>
</feature>
<dbReference type="PANTHER" id="PTHR21715:SF0">
    <property type="entry name" value="RH04127P"/>
    <property type="match status" value="1"/>
</dbReference>
<dbReference type="EMBL" id="LGRX02005045">
    <property type="protein sequence ID" value="KAK3279248.1"/>
    <property type="molecule type" value="Genomic_DNA"/>
</dbReference>
<comment type="caution">
    <text evidence="4">The sequence shown here is derived from an EMBL/GenBank/DDBJ whole genome shotgun (WGS) entry which is preliminary data.</text>
</comment>
<feature type="coiled-coil region" evidence="1">
    <location>
        <begin position="1470"/>
        <end position="1497"/>
    </location>
</feature>
<evidence type="ECO:0000259" key="3">
    <source>
        <dbReference type="PROSITE" id="PS50020"/>
    </source>
</evidence>
<dbReference type="SUPFAM" id="SSF51045">
    <property type="entry name" value="WW domain"/>
    <property type="match status" value="1"/>
</dbReference>
<dbReference type="Proteomes" id="UP001190700">
    <property type="component" value="Unassembled WGS sequence"/>
</dbReference>
<feature type="region of interest" description="Disordered" evidence="2">
    <location>
        <begin position="1117"/>
        <end position="1139"/>
    </location>
</feature>
<dbReference type="Gene3D" id="3.30.1470.10">
    <property type="entry name" value="Photosystem I PsaD, reaction center subunit II"/>
    <property type="match status" value="1"/>
</dbReference>
<feature type="compositionally biased region" description="Polar residues" evidence="2">
    <location>
        <begin position="543"/>
        <end position="554"/>
    </location>
</feature>
<reference evidence="4 5" key="1">
    <citation type="journal article" date="2015" name="Genome Biol. Evol.">
        <title>Comparative Genomics of a Bacterivorous Green Alga Reveals Evolutionary Causalities and Consequences of Phago-Mixotrophic Mode of Nutrition.</title>
        <authorList>
            <person name="Burns J.A."/>
            <person name="Paasch A."/>
            <person name="Narechania A."/>
            <person name="Kim E."/>
        </authorList>
    </citation>
    <scope>NUCLEOTIDE SEQUENCE [LARGE SCALE GENOMIC DNA]</scope>
    <source>
        <strain evidence="4 5">PLY_AMNH</strain>
    </source>
</reference>
<feature type="region of interest" description="Disordered" evidence="2">
    <location>
        <begin position="662"/>
        <end position="768"/>
    </location>
</feature>
<feature type="compositionally biased region" description="Basic and acidic residues" evidence="2">
    <location>
        <begin position="555"/>
        <end position="569"/>
    </location>
</feature>